<gene>
    <name evidence="1" type="ORF">H8876_02430</name>
</gene>
<dbReference type="Proteomes" id="UP000644115">
    <property type="component" value="Unassembled WGS sequence"/>
</dbReference>
<keyword evidence="2" id="KW-1185">Reference proteome</keyword>
<dbReference type="RefSeq" id="WP_249286374.1">
    <property type="nucleotide sequence ID" value="NZ_JACRWC010000038.1"/>
</dbReference>
<organism evidence="1 2">
    <name type="scientific">Lentihominibacter faecis</name>
    <dbReference type="NCBI Taxonomy" id="2764712"/>
    <lineage>
        <taxon>Bacteria</taxon>
        <taxon>Bacillati</taxon>
        <taxon>Bacillota</taxon>
        <taxon>Clostridia</taxon>
        <taxon>Peptostreptococcales</taxon>
        <taxon>Anaerovoracaceae</taxon>
        <taxon>Lentihominibacter</taxon>
    </lineage>
</organism>
<evidence type="ECO:0000313" key="1">
    <source>
        <dbReference type="EMBL" id="MBC5998863.1"/>
    </source>
</evidence>
<name>A0A923NBA2_9FIRM</name>
<accession>A0A923NBA2</accession>
<protein>
    <recommendedName>
        <fullName evidence="3">Alternate signal-mediated exported protein, CPF_0494 family</fullName>
    </recommendedName>
</protein>
<evidence type="ECO:0008006" key="3">
    <source>
        <dbReference type="Google" id="ProtNLM"/>
    </source>
</evidence>
<reference evidence="1" key="1">
    <citation type="submission" date="2020-08" db="EMBL/GenBank/DDBJ databases">
        <authorList>
            <person name="Liu C."/>
            <person name="Sun Q."/>
        </authorList>
    </citation>
    <scope>NUCLEOTIDE SEQUENCE</scope>
    <source>
        <strain evidence="1">BX16</strain>
    </source>
</reference>
<sequence>MKRQDKLSVLLMLGILCLVLVNAGAIYHMWLNGEGRLAEMKGEDPEKRSELIFHDDTSITNHGSRKLWLRVRIIYKDPSDEKQCRVDSKAIKDGIWVEENGWYYYRAPVKSKENTRPLIDRLVCGDTDLMNQGVRSFRLQAEAVDEMWLSQTPCSGQEAFQLFNDLDQEGANLTL</sequence>
<proteinExistence type="predicted"/>
<dbReference type="EMBL" id="JACRWC010000038">
    <property type="protein sequence ID" value="MBC5998863.1"/>
    <property type="molecule type" value="Genomic_DNA"/>
</dbReference>
<dbReference type="AlphaFoldDB" id="A0A923NBA2"/>
<evidence type="ECO:0000313" key="2">
    <source>
        <dbReference type="Proteomes" id="UP000644115"/>
    </source>
</evidence>
<comment type="caution">
    <text evidence="1">The sequence shown here is derived from an EMBL/GenBank/DDBJ whole genome shotgun (WGS) entry which is preliminary data.</text>
</comment>